<evidence type="ECO:0000313" key="2">
    <source>
        <dbReference type="EMBL" id="KAJ3049178.1"/>
    </source>
</evidence>
<evidence type="ECO:0000256" key="1">
    <source>
        <dbReference type="SAM" id="MobiDB-lite"/>
    </source>
</evidence>
<organism evidence="2 3">
    <name type="scientific">Rhizophlyctis rosea</name>
    <dbReference type="NCBI Taxonomy" id="64517"/>
    <lineage>
        <taxon>Eukaryota</taxon>
        <taxon>Fungi</taxon>
        <taxon>Fungi incertae sedis</taxon>
        <taxon>Chytridiomycota</taxon>
        <taxon>Chytridiomycota incertae sedis</taxon>
        <taxon>Chytridiomycetes</taxon>
        <taxon>Rhizophlyctidales</taxon>
        <taxon>Rhizophlyctidaceae</taxon>
        <taxon>Rhizophlyctis</taxon>
    </lineage>
</organism>
<protein>
    <submittedName>
        <fullName evidence="2">Uncharacterized protein</fullName>
    </submittedName>
</protein>
<keyword evidence="3" id="KW-1185">Reference proteome</keyword>
<comment type="caution">
    <text evidence="2">The sequence shown here is derived from an EMBL/GenBank/DDBJ whole genome shotgun (WGS) entry which is preliminary data.</text>
</comment>
<sequence length="332" mass="36286">MQSLNARFPNRGTLVVAAIKRDIGLPIVRFRTGGTSVVSRTLEGAPTAVRRDTAPANAPNLAKPVNAADAPAKTAAKKATCPANVPSPAKTTPEIENSAGGSADWDIDSNPYASDPFATPPQTAIDPPASTPKKPYQDLLALAPPSTRFAVFLCRCGREWKSPKGKEGYWQKCLKCKHQCYPESFEWHGYNDTSVGMPKKRHNQKLCGRCQELGFSCVKEKNGWNEEGITKVSKLIANMSLVEDKGTTFRGGVSLVAEEEEEDNAAARSVRPGRSDLLVENTNVTVRPWIVEKANLNKGMLKEVVGTEIRLKVDVSQLLVQKPEEEPVYKSW</sequence>
<reference evidence="2" key="1">
    <citation type="submission" date="2020-05" db="EMBL/GenBank/DDBJ databases">
        <title>Phylogenomic resolution of chytrid fungi.</title>
        <authorList>
            <person name="Stajich J.E."/>
            <person name="Amses K."/>
            <person name="Simmons R."/>
            <person name="Seto K."/>
            <person name="Myers J."/>
            <person name="Bonds A."/>
            <person name="Quandt C.A."/>
            <person name="Barry K."/>
            <person name="Liu P."/>
            <person name="Grigoriev I."/>
            <person name="Longcore J.E."/>
            <person name="James T.Y."/>
        </authorList>
    </citation>
    <scope>NUCLEOTIDE SEQUENCE</scope>
    <source>
        <strain evidence="2">JEL0318</strain>
    </source>
</reference>
<accession>A0AAD5S8E8</accession>
<gene>
    <name evidence="2" type="ORF">HK097_009802</name>
</gene>
<proteinExistence type="predicted"/>
<dbReference type="EMBL" id="JADGJD010000683">
    <property type="protein sequence ID" value="KAJ3049178.1"/>
    <property type="molecule type" value="Genomic_DNA"/>
</dbReference>
<feature type="compositionally biased region" description="Low complexity" evidence="1">
    <location>
        <begin position="67"/>
        <end position="83"/>
    </location>
</feature>
<name>A0AAD5S8E8_9FUNG</name>
<dbReference type="AlphaFoldDB" id="A0AAD5S8E8"/>
<dbReference type="Proteomes" id="UP001212841">
    <property type="component" value="Unassembled WGS sequence"/>
</dbReference>
<evidence type="ECO:0000313" key="3">
    <source>
        <dbReference type="Proteomes" id="UP001212841"/>
    </source>
</evidence>
<feature type="region of interest" description="Disordered" evidence="1">
    <location>
        <begin position="48"/>
        <end position="135"/>
    </location>
</feature>